<keyword evidence="3" id="KW-1185">Reference proteome</keyword>
<comment type="caution">
    <text evidence="2">The sequence shown here is derived from an EMBL/GenBank/DDBJ whole genome shotgun (WGS) entry which is preliminary data.</text>
</comment>
<accession>A0A6N6RKV7</accession>
<proteinExistence type="predicted"/>
<protein>
    <submittedName>
        <fullName evidence="2">Uncharacterized protein</fullName>
    </submittedName>
</protein>
<evidence type="ECO:0000313" key="3">
    <source>
        <dbReference type="Proteomes" id="UP000468650"/>
    </source>
</evidence>
<feature type="signal peptide" evidence="1">
    <location>
        <begin position="1"/>
        <end position="21"/>
    </location>
</feature>
<gene>
    <name evidence="2" type="ORF">F8C67_08380</name>
</gene>
<evidence type="ECO:0000313" key="2">
    <source>
        <dbReference type="EMBL" id="KAB2809888.1"/>
    </source>
</evidence>
<dbReference type="RefSeq" id="WP_151667388.1">
    <property type="nucleotide sequence ID" value="NZ_WBVO01000006.1"/>
</dbReference>
<reference evidence="2 3" key="1">
    <citation type="submission" date="2019-09" db="EMBL/GenBank/DDBJ databases">
        <title>Genomes of family Cryomorphaceae.</title>
        <authorList>
            <person name="Bowman J.P."/>
        </authorList>
    </citation>
    <scope>NUCLEOTIDE SEQUENCE [LARGE SCALE GENOMIC DNA]</scope>
    <source>
        <strain evidence="2 3">LMG 25704</strain>
    </source>
</reference>
<sequence length="219" mass="24847">MKTYLTTFVCMLSLACYSQQARFSFRPARTWIEAGDMWAGQFSTSGEFQISESRFYLGFNVEGIYGVRPNGVTQSGRETVVTSGGTSPYYDPTNPIWDDGMLQFDSSPTKQMAIGVGPRISFYPLRSSRHSVGLALDFLVRYNDQTFIQFEETIRTDQGDFLDVAVPVYWSFLDWASAISLEYTYSITEHCALGAFGQFRASSEYYQYGSYGLVTTWMF</sequence>
<name>A0A6N6RKV7_9FLAO</name>
<dbReference type="PROSITE" id="PS51257">
    <property type="entry name" value="PROKAR_LIPOPROTEIN"/>
    <property type="match status" value="1"/>
</dbReference>
<organism evidence="2 3">
    <name type="scientific">Phaeocystidibacter luteus</name>
    <dbReference type="NCBI Taxonomy" id="911197"/>
    <lineage>
        <taxon>Bacteria</taxon>
        <taxon>Pseudomonadati</taxon>
        <taxon>Bacteroidota</taxon>
        <taxon>Flavobacteriia</taxon>
        <taxon>Flavobacteriales</taxon>
        <taxon>Phaeocystidibacteraceae</taxon>
        <taxon>Phaeocystidibacter</taxon>
    </lineage>
</organism>
<dbReference type="Proteomes" id="UP000468650">
    <property type="component" value="Unassembled WGS sequence"/>
</dbReference>
<keyword evidence="1" id="KW-0732">Signal</keyword>
<evidence type="ECO:0000256" key="1">
    <source>
        <dbReference type="SAM" id="SignalP"/>
    </source>
</evidence>
<dbReference type="AlphaFoldDB" id="A0A6N6RKV7"/>
<dbReference type="EMBL" id="WBVO01000006">
    <property type="protein sequence ID" value="KAB2809888.1"/>
    <property type="molecule type" value="Genomic_DNA"/>
</dbReference>
<feature type="chain" id="PRO_5026806162" evidence="1">
    <location>
        <begin position="22"/>
        <end position="219"/>
    </location>
</feature>